<evidence type="ECO:0000256" key="1">
    <source>
        <dbReference type="ARBA" id="ARBA00004123"/>
    </source>
</evidence>
<feature type="region of interest" description="Disordered" evidence="3">
    <location>
        <begin position="146"/>
        <end position="460"/>
    </location>
</feature>
<feature type="compositionally biased region" description="Polar residues" evidence="3">
    <location>
        <begin position="352"/>
        <end position="366"/>
    </location>
</feature>
<proteinExistence type="predicted"/>
<feature type="compositionally biased region" description="Acidic residues" evidence="3">
    <location>
        <begin position="296"/>
        <end position="309"/>
    </location>
</feature>
<dbReference type="GO" id="GO:0005634">
    <property type="term" value="C:nucleus"/>
    <property type="evidence" value="ECO:0007669"/>
    <property type="project" value="UniProtKB-SubCell"/>
</dbReference>
<dbReference type="Pfam" id="PF07808">
    <property type="entry name" value="RED_N"/>
    <property type="match status" value="1"/>
</dbReference>
<feature type="compositionally biased region" description="Basic and acidic residues" evidence="3">
    <location>
        <begin position="164"/>
        <end position="177"/>
    </location>
</feature>
<feature type="region of interest" description="Disordered" evidence="3">
    <location>
        <begin position="1"/>
        <end position="77"/>
    </location>
</feature>
<protein>
    <recommendedName>
        <fullName evidence="4">RED-like N-terminal domain-containing protein</fullName>
    </recommendedName>
</protein>
<keyword evidence="2" id="KW-0539">Nucleus</keyword>
<feature type="compositionally biased region" description="Low complexity" evidence="3">
    <location>
        <begin position="16"/>
        <end position="31"/>
    </location>
</feature>
<dbReference type="EMBL" id="JAFIQS010000008">
    <property type="protein sequence ID" value="KAG5166374.1"/>
    <property type="molecule type" value="Genomic_DNA"/>
</dbReference>
<sequence>MDQESFRRLLQTPRPGGSSTLGSASSSRSSLLPPPKKKIAEDASQPAFKPRTVKKKAPDAKTSKYRDRAAERRVGGGNDYAHVEAVLEDFERKNADEDKAKVEEQRKYLGGDSEHSILVKGLDFALLEQNKARSVMTNEDLDALDQAFLESSSHPPTTVPKKRTREELLRELKEQRAGSKSSNNFADGAADEEARLLEQAKLKGKFKPIGQPEVKKKKKLKSDGAEGEKKKKKRKVDNEDSTLSKANAPTGSSMPPPPDPVKAGSEPAKVDTTSVPAQEEVIDEDFDIFAGAGDYEGIDLGDDDEESETEANKPKSDNNPEIPRGKSPVPDGPRRWIETDDVELPTKPSIPLPTSITKQASSSRSSPPRHGDLSDDEDMEGDQPMRLVPLSSSALPSIKEFLAMDKAASSRDKKKKRKDKKNDGDDRDEESSKKSLEAKVDRDYQRLKSFTDKKAAADKK</sequence>
<dbReference type="OrthoDB" id="3366823at2759"/>
<comment type="caution">
    <text evidence="5">The sequence shown here is derived from an EMBL/GenBank/DDBJ whole genome shotgun (WGS) entry which is preliminary data.</text>
</comment>
<dbReference type="InterPro" id="IPR012916">
    <property type="entry name" value="RED_N"/>
</dbReference>
<dbReference type="PANTHER" id="PTHR12765">
    <property type="entry name" value="RED PROTEIN IK FACTOR CYTOKINE IK"/>
    <property type="match status" value="1"/>
</dbReference>
<organism evidence="5">
    <name type="scientific">Psilocybe cubensis</name>
    <name type="common">Psychedelic mushroom</name>
    <name type="synonym">Stropharia cubensis</name>
    <dbReference type="NCBI Taxonomy" id="181762"/>
    <lineage>
        <taxon>Eukaryota</taxon>
        <taxon>Fungi</taxon>
        <taxon>Dikarya</taxon>
        <taxon>Basidiomycota</taxon>
        <taxon>Agaricomycotina</taxon>
        <taxon>Agaricomycetes</taxon>
        <taxon>Agaricomycetidae</taxon>
        <taxon>Agaricales</taxon>
        <taxon>Agaricineae</taxon>
        <taxon>Strophariaceae</taxon>
        <taxon>Psilocybe</taxon>
    </lineage>
</organism>
<dbReference type="InterPro" id="IPR039896">
    <property type="entry name" value="Red-like"/>
</dbReference>
<evidence type="ECO:0000259" key="4">
    <source>
        <dbReference type="Pfam" id="PF07808"/>
    </source>
</evidence>
<reference evidence="5" key="1">
    <citation type="submission" date="2021-02" db="EMBL/GenBank/DDBJ databases">
        <title>Psilocybe cubensis genome.</title>
        <authorList>
            <person name="Mckernan K.J."/>
            <person name="Crawford S."/>
            <person name="Trippe A."/>
            <person name="Kane L.T."/>
            <person name="Mclaughlin S."/>
        </authorList>
    </citation>
    <scope>NUCLEOTIDE SEQUENCE [LARGE SCALE GENOMIC DNA]</scope>
    <source>
        <strain evidence="5">MGC-MH-2018</strain>
    </source>
</reference>
<evidence type="ECO:0000256" key="3">
    <source>
        <dbReference type="SAM" id="MobiDB-lite"/>
    </source>
</evidence>
<evidence type="ECO:0000313" key="5">
    <source>
        <dbReference type="EMBL" id="KAG5166374.1"/>
    </source>
</evidence>
<comment type="subcellular location">
    <subcellularLocation>
        <location evidence="1">Nucleus</location>
    </subcellularLocation>
</comment>
<evidence type="ECO:0000256" key="2">
    <source>
        <dbReference type="ARBA" id="ARBA00023242"/>
    </source>
</evidence>
<accession>A0A8H7XV91</accession>
<gene>
    <name evidence="5" type="ORF">JR316_008459</name>
</gene>
<feature type="compositionally biased region" description="Polar residues" evidence="3">
    <location>
        <begin position="241"/>
        <end position="253"/>
    </location>
</feature>
<feature type="compositionally biased region" description="Basic and acidic residues" evidence="3">
    <location>
        <begin position="420"/>
        <end position="460"/>
    </location>
</feature>
<dbReference type="AlphaFoldDB" id="A0A8H7XV91"/>
<feature type="domain" description="RED-like N-terminal" evidence="4">
    <location>
        <begin position="54"/>
        <end position="154"/>
    </location>
</feature>
<name>A0A8H7XV91_PSICU</name>
<feature type="compositionally biased region" description="Basic and acidic residues" evidence="3">
    <location>
        <begin position="56"/>
        <end position="74"/>
    </location>
</feature>
<feature type="compositionally biased region" description="Basic and acidic residues" evidence="3">
    <location>
        <begin position="192"/>
        <end position="201"/>
    </location>
</feature>